<dbReference type="OrthoDB" id="10022113at2759"/>
<reference evidence="3 4" key="1">
    <citation type="journal article" date="2013" name="Nature">
        <title>Insights into bilaterian evolution from three spiralian genomes.</title>
        <authorList>
            <person name="Simakov O."/>
            <person name="Marletaz F."/>
            <person name="Cho S.J."/>
            <person name="Edsinger-Gonzales E."/>
            <person name="Havlak P."/>
            <person name="Hellsten U."/>
            <person name="Kuo D.H."/>
            <person name="Larsson T."/>
            <person name="Lv J."/>
            <person name="Arendt D."/>
            <person name="Savage R."/>
            <person name="Osoegawa K."/>
            <person name="de Jong P."/>
            <person name="Grimwood J."/>
            <person name="Chapman J.A."/>
            <person name="Shapiro H."/>
            <person name="Aerts A."/>
            <person name="Otillar R.P."/>
            <person name="Terry A.Y."/>
            <person name="Boore J.L."/>
            <person name="Grigoriev I.V."/>
            <person name="Lindberg D.R."/>
            <person name="Seaver E.C."/>
            <person name="Weisblat D.A."/>
            <person name="Putnam N.H."/>
            <person name="Rokhsar D.S."/>
        </authorList>
    </citation>
    <scope>NUCLEOTIDE SEQUENCE [LARGE SCALE GENOMIC DNA]</scope>
</reference>
<dbReference type="InterPro" id="IPR027039">
    <property type="entry name" value="Crtac1"/>
</dbReference>
<dbReference type="CTD" id="20232983"/>
<dbReference type="PANTHER" id="PTHR16026">
    <property type="entry name" value="CARTILAGE ACIDIC PROTEIN 1"/>
    <property type="match status" value="1"/>
</dbReference>
<keyword evidence="1" id="KW-0732">Signal</keyword>
<dbReference type="Gene3D" id="2.130.10.130">
    <property type="entry name" value="Integrin alpha, N-terminal"/>
    <property type="match status" value="1"/>
</dbReference>
<gene>
    <name evidence="3" type="ORF">LOTGIDRAFT_129677</name>
</gene>
<dbReference type="InterPro" id="IPR013517">
    <property type="entry name" value="FG-GAP"/>
</dbReference>
<accession>V3ZYU4</accession>
<feature type="domain" description="ASPIC/UnbV" evidence="2">
    <location>
        <begin position="437"/>
        <end position="492"/>
    </location>
</feature>
<dbReference type="HOGENOM" id="CLU_027473_0_0_1"/>
<dbReference type="InterPro" id="IPR028994">
    <property type="entry name" value="Integrin_alpha_N"/>
</dbReference>
<dbReference type="OMA" id="SQLNYGM"/>
<dbReference type="Proteomes" id="UP000030746">
    <property type="component" value="Unassembled WGS sequence"/>
</dbReference>
<sequence>MFRDKTAELIPLDITDETNGVAVTDIDNDGHFEWILAGYTGPNLILKLVNGTYRNVAEVGSPYENLRDPDGAARGVCACDLNGDGREEIYFVNSNHRYSGIESYTDRLFIWRDEKYIDLFQDPINKHIPMYPGTAVACLDRDGDGRYGFFVTTYSEVGRGRHRVIEMDSDHPDHDSGRGHIKLIDVALSTGLGTMNGGQGVAIGPIFGDSSKLDIFITNEGSTRLGNIGKNNLYQYLPNGTYLDVATPEGKLRDTTEDGRGISLGDINNDGLIDVVYGNWFGPHRILLQKTDSVGRSTFENFASQEFSRSSPVTSVLVEDFDNDGGVEILLTNQYNVPGYSHEGMLISSNRLFTTRPNHHGNISLVSLDMGDAIETMLSGSGKISVGDIDEDGVLELVICHNSKHSLPHSVRLYHVIQGRNNNWLRVIPFTQYGAPARGAKVTLTLSDLSKITKIIDLGSGFMSQMEPVAHFGLSANLVEFVKVTWPDGRRIRRSLTDADVNMTLFITYNGVMTSKSTHRRLAEITIEVNGGYIILFPSYSA</sequence>
<evidence type="ECO:0000259" key="2">
    <source>
        <dbReference type="Pfam" id="PF07593"/>
    </source>
</evidence>
<evidence type="ECO:0000313" key="3">
    <source>
        <dbReference type="EMBL" id="ESO86161.1"/>
    </source>
</evidence>
<evidence type="ECO:0000256" key="1">
    <source>
        <dbReference type="ARBA" id="ARBA00022729"/>
    </source>
</evidence>
<dbReference type="KEGG" id="lgi:LOTGIDRAFT_129677"/>
<dbReference type="InterPro" id="IPR011519">
    <property type="entry name" value="UnbV_ASPIC"/>
</dbReference>
<dbReference type="Pfam" id="PF07593">
    <property type="entry name" value="UnbV_ASPIC"/>
    <property type="match status" value="1"/>
</dbReference>
<dbReference type="AlphaFoldDB" id="V3ZYU4"/>
<dbReference type="SUPFAM" id="SSF69318">
    <property type="entry name" value="Integrin alpha N-terminal domain"/>
    <property type="match status" value="1"/>
</dbReference>
<dbReference type="GeneID" id="20232983"/>
<dbReference type="RefSeq" id="XP_009063122.1">
    <property type="nucleotide sequence ID" value="XM_009064874.1"/>
</dbReference>
<dbReference type="PANTHER" id="PTHR16026:SF0">
    <property type="entry name" value="CARTILAGE ACIDIC PROTEIN 1"/>
    <property type="match status" value="1"/>
</dbReference>
<evidence type="ECO:0000313" key="4">
    <source>
        <dbReference type="Proteomes" id="UP000030746"/>
    </source>
</evidence>
<keyword evidence="4" id="KW-1185">Reference proteome</keyword>
<protein>
    <recommendedName>
        <fullName evidence="2">ASPIC/UnbV domain-containing protein</fullName>
    </recommendedName>
</protein>
<dbReference type="EMBL" id="KB203149">
    <property type="protein sequence ID" value="ESO86161.1"/>
    <property type="molecule type" value="Genomic_DNA"/>
</dbReference>
<dbReference type="Pfam" id="PF13517">
    <property type="entry name" value="FG-GAP_3"/>
    <property type="match status" value="2"/>
</dbReference>
<proteinExistence type="predicted"/>
<name>V3ZYU4_LOTGI</name>
<organism evidence="3 4">
    <name type="scientific">Lottia gigantea</name>
    <name type="common">Giant owl limpet</name>
    <dbReference type="NCBI Taxonomy" id="225164"/>
    <lineage>
        <taxon>Eukaryota</taxon>
        <taxon>Metazoa</taxon>
        <taxon>Spiralia</taxon>
        <taxon>Lophotrochozoa</taxon>
        <taxon>Mollusca</taxon>
        <taxon>Gastropoda</taxon>
        <taxon>Patellogastropoda</taxon>
        <taxon>Lottioidea</taxon>
        <taxon>Lottiidae</taxon>
        <taxon>Lottia</taxon>
    </lineage>
</organism>